<dbReference type="EMBL" id="ML119825">
    <property type="protein sequence ID" value="RPA73329.1"/>
    <property type="molecule type" value="Genomic_DNA"/>
</dbReference>
<dbReference type="Proteomes" id="UP000275078">
    <property type="component" value="Unassembled WGS sequence"/>
</dbReference>
<feature type="compositionally biased region" description="Basic and acidic residues" evidence="1">
    <location>
        <begin position="50"/>
        <end position="69"/>
    </location>
</feature>
<dbReference type="AlphaFoldDB" id="A0A3N4HH42"/>
<name>A0A3N4HH42_ASCIM</name>
<evidence type="ECO:0000313" key="3">
    <source>
        <dbReference type="Proteomes" id="UP000275078"/>
    </source>
</evidence>
<feature type="region of interest" description="Disordered" evidence="1">
    <location>
        <begin position="49"/>
        <end position="114"/>
    </location>
</feature>
<feature type="compositionally biased region" description="Basic residues" evidence="1">
    <location>
        <begin position="91"/>
        <end position="114"/>
    </location>
</feature>
<feature type="compositionally biased region" description="Basic and acidic residues" evidence="1">
    <location>
        <begin position="76"/>
        <end position="90"/>
    </location>
</feature>
<protein>
    <submittedName>
        <fullName evidence="2">Uncharacterized protein</fullName>
    </submittedName>
</protein>
<evidence type="ECO:0000313" key="2">
    <source>
        <dbReference type="EMBL" id="RPA73329.1"/>
    </source>
</evidence>
<accession>A0A3N4HH42</accession>
<evidence type="ECO:0000256" key="1">
    <source>
        <dbReference type="SAM" id="MobiDB-lite"/>
    </source>
</evidence>
<reference evidence="2 3" key="1">
    <citation type="journal article" date="2018" name="Nat. Ecol. Evol.">
        <title>Pezizomycetes genomes reveal the molecular basis of ectomycorrhizal truffle lifestyle.</title>
        <authorList>
            <person name="Murat C."/>
            <person name="Payen T."/>
            <person name="Noel B."/>
            <person name="Kuo A."/>
            <person name="Morin E."/>
            <person name="Chen J."/>
            <person name="Kohler A."/>
            <person name="Krizsan K."/>
            <person name="Balestrini R."/>
            <person name="Da Silva C."/>
            <person name="Montanini B."/>
            <person name="Hainaut M."/>
            <person name="Levati E."/>
            <person name="Barry K.W."/>
            <person name="Belfiori B."/>
            <person name="Cichocki N."/>
            <person name="Clum A."/>
            <person name="Dockter R.B."/>
            <person name="Fauchery L."/>
            <person name="Guy J."/>
            <person name="Iotti M."/>
            <person name="Le Tacon F."/>
            <person name="Lindquist E.A."/>
            <person name="Lipzen A."/>
            <person name="Malagnac F."/>
            <person name="Mello A."/>
            <person name="Molinier V."/>
            <person name="Miyauchi S."/>
            <person name="Poulain J."/>
            <person name="Riccioni C."/>
            <person name="Rubini A."/>
            <person name="Sitrit Y."/>
            <person name="Splivallo R."/>
            <person name="Traeger S."/>
            <person name="Wang M."/>
            <person name="Zifcakova L."/>
            <person name="Wipf D."/>
            <person name="Zambonelli A."/>
            <person name="Paolocci F."/>
            <person name="Nowrousian M."/>
            <person name="Ottonello S."/>
            <person name="Baldrian P."/>
            <person name="Spatafora J.W."/>
            <person name="Henrissat B."/>
            <person name="Nagy L.G."/>
            <person name="Aury J.M."/>
            <person name="Wincker P."/>
            <person name="Grigoriev I.V."/>
            <person name="Bonfante P."/>
            <person name="Martin F.M."/>
        </authorList>
    </citation>
    <scope>NUCLEOTIDE SEQUENCE [LARGE SCALE GENOMIC DNA]</scope>
    <source>
        <strain evidence="2 3">RN42</strain>
    </source>
</reference>
<keyword evidence="3" id="KW-1185">Reference proteome</keyword>
<gene>
    <name evidence="2" type="ORF">BJ508DRAFT_334183</name>
</gene>
<proteinExistence type="predicted"/>
<sequence>MSYRKRFDFLLQRGDITLPEYNELNLHASYDITYRRRVARFVEVEDDLDEYSRKENDRKEEKGLEKHLEETEEEEAKSTDGDDVTEEKTCPRNRKHNKRHYEKSTRKRKRDTSL</sequence>
<organism evidence="2 3">
    <name type="scientific">Ascobolus immersus RN42</name>
    <dbReference type="NCBI Taxonomy" id="1160509"/>
    <lineage>
        <taxon>Eukaryota</taxon>
        <taxon>Fungi</taxon>
        <taxon>Dikarya</taxon>
        <taxon>Ascomycota</taxon>
        <taxon>Pezizomycotina</taxon>
        <taxon>Pezizomycetes</taxon>
        <taxon>Pezizales</taxon>
        <taxon>Ascobolaceae</taxon>
        <taxon>Ascobolus</taxon>
    </lineage>
</organism>